<reference evidence="11" key="1">
    <citation type="journal article" date="2014" name="Nat. Commun.">
        <title>Genomic adaptations of the halophilic Dead Sea filamentous fungus Eurotium rubrum.</title>
        <authorList>
            <person name="Kis-Papo T."/>
            <person name="Weig A.R."/>
            <person name="Riley R."/>
            <person name="Persoh D."/>
            <person name="Salamov A."/>
            <person name="Sun H."/>
            <person name="Lipzen A."/>
            <person name="Wasser S.P."/>
            <person name="Rambold G."/>
            <person name="Grigoriev I.V."/>
            <person name="Nevo E."/>
        </authorList>
    </citation>
    <scope>NUCLEOTIDE SEQUENCE [LARGE SCALE GENOMIC DNA]</scope>
    <source>
        <strain evidence="11">CBS 135680</strain>
    </source>
</reference>
<evidence type="ECO:0000313" key="11">
    <source>
        <dbReference type="Proteomes" id="UP000019804"/>
    </source>
</evidence>
<dbReference type="Pfam" id="PF00172">
    <property type="entry name" value="Zn_clus"/>
    <property type="match status" value="1"/>
</dbReference>
<keyword evidence="4" id="KW-0238">DNA-binding</keyword>
<dbReference type="HOGENOM" id="CLU_009239_1_1_1"/>
<feature type="region of interest" description="Disordered" evidence="7">
    <location>
        <begin position="101"/>
        <end position="165"/>
    </location>
</feature>
<dbReference type="SUPFAM" id="SSF57701">
    <property type="entry name" value="Zn2/Cys6 DNA-binding domain"/>
    <property type="match status" value="1"/>
</dbReference>
<evidence type="ECO:0000256" key="6">
    <source>
        <dbReference type="ARBA" id="ARBA00023242"/>
    </source>
</evidence>
<proteinExistence type="predicted"/>
<evidence type="ECO:0000256" key="8">
    <source>
        <dbReference type="SAM" id="Phobius"/>
    </source>
</evidence>
<evidence type="ECO:0000256" key="2">
    <source>
        <dbReference type="ARBA" id="ARBA00022723"/>
    </source>
</evidence>
<dbReference type="PANTHER" id="PTHR47540:SF3">
    <property type="entry name" value="ZN(II)2CYS6 TRANSCRIPTION FACTOR (EUROFUNG)"/>
    <property type="match status" value="1"/>
</dbReference>
<feature type="compositionally biased region" description="Polar residues" evidence="7">
    <location>
        <begin position="39"/>
        <end position="48"/>
    </location>
</feature>
<dbReference type="SMART" id="SM00066">
    <property type="entry name" value="GAL4"/>
    <property type="match status" value="1"/>
</dbReference>
<keyword evidence="8" id="KW-0812">Transmembrane</keyword>
<dbReference type="GO" id="GO:0006351">
    <property type="term" value="P:DNA-templated transcription"/>
    <property type="evidence" value="ECO:0007669"/>
    <property type="project" value="InterPro"/>
</dbReference>
<dbReference type="PROSITE" id="PS00463">
    <property type="entry name" value="ZN2_CY6_FUNGAL_1"/>
    <property type="match status" value="1"/>
</dbReference>
<dbReference type="InterPro" id="IPR036864">
    <property type="entry name" value="Zn2-C6_fun-type_DNA-bd_sf"/>
</dbReference>
<dbReference type="STRING" id="1388766.A0A017SEN8"/>
<dbReference type="InterPro" id="IPR051711">
    <property type="entry name" value="Stress_Response_Reg"/>
</dbReference>
<dbReference type="EMBL" id="KK088423">
    <property type="protein sequence ID" value="EYE95069.1"/>
    <property type="molecule type" value="Genomic_DNA"/>
</dbReference>
<keyword evidence="5" id="KW-0804">Transcription</keyword>
<dbReference type="GO" id="GO:0045944">
    <property type="term" value="P:positive regulation of transcription by RNA polymerase II"/>
    <property type="evidence" value="ECO:0007669"/>
    <property type="project" value="TreeGrafter"/>
</dbReference>
<evidence type="ECO:0000256" key="3">
    <source>
        <dbReference type="ARBA" id="ARBA00023015"/>
    </source>
</evidence>
<keyword evidence="8" id="KW-0472">Membrane</keyword>
<dbReference type="RefSeq" id="XP_040638757.1">
    <property type="nucleotide sequence ID" value="XM_040781890.1"/>
</dbReference>
<dbReference type="InterPro" id="IPR007219">
    <property type="entry name" value="XnlR_reg_dom"/>
</dbReference>
<feature type="transmembrane region" description="Helical" evidence="8">
    <location>
        <begin position="581"/>
        <end position="600"/>
    </location>
</feature>
<dbReference type="SMART" id="SM00906">
    <property type="entry name" value="Fungal_trans"/>
    <property type="match status" value="1"/>
</dbReference>
<keyword evidence="3" id="KW-0805">Transcription regulation</keyword>
<dbReference type="InterPro" id="IPR001138">
    <property type="entry name" value="Zn2Cys6_DnaBD"/>
</dbReference>
<protein>
    <recommendedName>
        <fullName evidence="9">Zn(2)-C6 fungal-type domain-containing protein</fullName>
    </recommendedName>
</protein>
<organism evidence="10 11">
    <name type="scientific">Aspergillus ruber (strain CBS 135680)</name>
    <dbReference type="NCBI Taxonomy" id="1388766"/>
    <lineage>
        <taxon>Eukaryota</taxon>
        <taxon>Fungi</taxon>
        <taxon>Dikarya</taxon>
        <taxon>Ascomycota</taxon>
        <taxon>Pezizomycotina</taxon>
        <taxon>Eurotiomycetes</taxon>
        <taxon>Eurotiomycetidae</taxon>
        <taxon>Eurotiales</taxon>
        <taxon>Aspergillaceae</taxon>
        <taxon>Aspergillus</taxon>
        <taxon>Aspergillus subgen. Aspergillus</taxon>
    </lineage>
</organism>
<dbReference type="PANTHER" id="PTHR47540">
    <property type="entry name" value="THIAMINE REPRESSIBLE GENES REGULATORY PROTEIN THI5"/>
    <property type="match status" value="1"/>
</dbReference>
<evidence type="ECO:0000313" key="10">
    <source>
        <dbReference type="EMBL" id="EYE95069.1"/>
    </source>
</evidence>
<evidence type="ECO:0000256" key="1">
    <source>
        <dbReference type="ARBA" id="ARBA00004123"/>
    </source>
</evidence>
<evidence type="ECO:0000256" key="5">
    <source>
        <dbReference type="ARBA" id="ARBA00023163"/>
    </source>
</evidence>
<dbReference type="GO" id="GO:0043565">
    <property type="term" value="F:sequence-specific DNA binding"/>
    <property type="evidence" value="ECO:0007669"/>
    <property type="project" value="TreeGrafter"/>
</dbReference>
<name>A0A017SEN8_ASPRC</name>
<comment type="subcellular location">
    <subcellularLocation>
        <location evidence="1">Nucleus</location>
    </subcellularLocation>
</comment>
<keyword evidence="6" id="KW-0539">Nucleus</keyword>
<dbReference type="GO" id="GO:0000981">
    <property type="term" value="F:DNA-binding transcription factor activity, RNA polymerase II-specific"/>
    <property type="evidence" value="ECO:0007669"/>
    <property type="project" value="InterPro"/>
</dbReference>
<dbReference type="Pfam" id="PF04082">
    <property type="entry name" value="Fungal_trans"/>
    <property type="match status" value="1"/>
</dbReference>
<dbReference type="PROSITE" id="PS50048">
    <property type="entry name" value="ZN2_CY6_FUNGAL_2"/>
    <property type="match status" value="1"/>
</dbReference>
<keyword evidence="8" id="KW-1133">Transmembrane helix</keyword>
<dbReference type="GO" id="GO:0005634">
    <property type="term" value="C:nucleus"/>
    <property type="evidence" value="ECO:0007669"/>
    <property type="project" value="UniProtKB-SubCell"/>
</dbReference>
<evidence type="ECO:0000256" key="4">
    <source>
        <dbReference type="ARBA" id="ARBA00023125"/>
    </source>
</evidence>
<dbReference type="Proteomes" id="UP000019804">
    <property type="component" value="Unassembled WGS sequence"/>
</dbReference>
<feature type="domain" description="Zn(2)-C6 fungal-type" evidence="9">
    <location>
        <begin position="58"/>
        <end position="87"/>
    </location>
</feature>
<evidence type="ECO:0000256" key="7">
    <source>
        <dbReference type="SAM" id="MobiDB-lite"/>
    </source>
</evidence>
<evidence type="ECO:0000259" key="9">
    <source>
        <dbReference type="PROSITE" id="PS50048"/>
    </source>
</evidence>
<dbReference type="AlphaFoldDB" id="A0A017SEN8"/>
<keyword evidence="2" id="KW-0479">Metal-binding</keyword>
<accession>A0A017SEN8</accession>
<gene>
    <name evidence="10" type="ORF">EURHEDRAFT_412373</name>
</gene>
<feature type="compositionally biased region" description="Basic and acidic residues" evidence="7">
    <location>
        <begin position="146"/>
        <end position="156"/>
    </location>
</feature>
<feature type="region of interest" description="Disordered" evidence="7">
    <location>
        <begin position="1"/>
        <end position="51"/>
    </location>
</feature>
<sequence length="761" mass="85618">MAAVTITRGDAQFSPGNDDNVEPFQNNTVPAGRKRKTSDSSAGNNNKSHAQRQKITRACDYCKGKKTRCTGTLPCLRCSRLSLRCEYNAAYSRGLPPEPLPFANSGGGNSSPSSNHIGYDLSPPSQGSARSRLACTASSRSQPCRDSLEPESRDSPEPVATDLEGNYLGPSSGISFLNRVWQRLHHDESSAITDELQNECSSRNTSVFMFGDRPYSNFQESGFTLPPFDKARELVDIYFDYAIVTYRFLHRRGVDEWLNQVYENDFSIANPPTGNMVARTAIILMIFSVATLYEEQHPGIQKDHGNESELWYTASKYMSSIESGPPRLETIQARLGQCLYLLSSSRANECWYAFGTALQLVTALGLHRKFSVKSKNGNTYFEQELRKRIFWSAYTLDKYLSVMFGRPRLLHDEDIDQELPEEMNDEDMLQENPEKRTGSADCMMIASVLHYKIGRILGEISRQLGSINPHSRDSPIDRVVRLTTELEKWKEDMPPLFSSVRPTSLIPPLCRQSQVLQLAYSHAMIHVTRSFLLNDFTDLSRRPQIPHPTVANILQKCIGAAENVITLVDSLAKQGVMIQSFWFTHYVCFCAIIVVYIYIIQQHQSQSSSSSSFSPQGTEYSTRLHDLFNLAEACQQHLAEATRKNCPSRRYSIILEELRREVHRQIGSPLPSSPPINLNQEDPLDQDQFLFTNVDQSVSLDSSVLDYAPPQNFLAPGFSGASFDPMVEIGLLGSLEGPNWWAQLDSWAFSNPSNDPSMFMF</sequence>
<dbReference type="Gene3D" id="4.10.240.10">
    <property type="entry name" value="Zn(2)-C6 fungal-type DNA-binding domain"/>
    <property type="match status" value="1"/>
</dbReference>
<dbReference type="GO" id="GO:0008270">
    <property type="term" value="F:zinc ion binding"/>
    <property type="evidence" value="ECO:0007669"/>
    <property type="project" value="InterPro"/>
</dbReference>
<dbReference type="CDD" id="cd00067">
    <property type="entry name" value="GAL4"/>
    <property type="match status" value="1"/>
</dbReference>
<dbReference type="OrthoDB" id="2579025at2759"/>
<dbReference type="CDD" id="cd12148">
    <property type="entry name" value="fungal_TF_MHR"/>
    <property type="match status" value="1"/>
</dbReference>
<keyword evidence="11" id="KW-1185">Reference proteome</keyword>
<dbReference type="GeneID" id="63697014"/>